<comment type="similarity">
    <text evidence="16">Belongs to the SEDS family. FtsW subfamily.</text>
</comment>
<keyword evidence="5" id="KW-0328">Glycosyltransferase</keyword>
<comment type="function">
    <text evidence="21">Peptidoglycan polymerase that is essential for cell division.</text>
</comment>
<dbReference type="InterPro" id="IPR018365">
    <property type="entry name" value="Cell_cycle_FtsW-rel_CS"/>
</dbReference>
<keyword evidence="7 22" id="KW-0812">Transmembrane</keyword>
<dbReference type="STRING" id="123320.SAMN06309945_1713"/>
<evidence type="ECO:0000256" key="18">
    <source>
        <dbReference type="ARBA" id="ARBA00041418"/>
    </source>
</evidence>
<evidence type="ECO:0000256" key="14">
    <source>
        <dbReference type="ARBA" id="ARBA00032370"/>
    </source>
</evidence>
<dbReference type="EC" id="2.4.99.28" evidence="19"/>
<dbReference type="OrthoDB" id="9768187at2"/>
<dbReference type="GO" id="GO:0009252">
    <property type="term" value="P:peptidoglycan biosynthetic process"/>
    <property type="evidence" value="ECO:0007669"/>
    <property type="project" value="UniProtKB-KW"/>
</dbReference>
<dbReference type="GO" id="GO:0071555">
    <property type="term" value="P:cell wall organization"/>
    <property type="evidence" value="ECO:0007669"/>
    <property type="project" value="UniProtKB-KW"/>
</dbReference>
<keyword evidence="9" id="KW-0573">Peptidoglycan synthesis</keyword>
<evidence type="ECO:0000256" key="13">
    <source>
        <dbReference type="ARBA" id="ARBA00023316"/>
    </source>
</evidence>
<keyword evidence="13" id="KW-0961">Cell wall biogenesis/degradation</keyword>
<comment type="subcellular location">
    <subcellularLocation>
        <location evidence="1">Cell membrane</location>
        <topology evidence="1">Multi-pass membrane protein</topology>
    </subcellularLocation>
</comment>
<evidence type="ECO:0000256" key="16">
    <source>
        <dbReference type="ARBA" id="ARBA00038053"/>
    </source>
</evidence>
<evidence type="ECO:0000256" key="20">
    <source>
        <dbReference type="ARBA" id="ARBA00049902"/>
    </source>
</evidence>
<organism evidence="23 24">
    <name type="scientific">Okibacterium fritillariae</name>
    <dbReference type="NCBI Taxonomy" id="123320"/>
    <lineage>
        <taxon>Bacteria</taxon>
        <taxon>Bacillati</taxon>
        <taxon>Actinomycetota</taxon>
        <taxon>Actinomycetes</taxon>
        <taxon>Micrococcales</taxon>
        <taxon>Microbacteriaceae</taxon>
        <taxon>Okibacterium</taxon>
    </lineage>
</organism>
<feature type="transmembrane region" description="Helical" evidence="22">
    <location>
        <begin position="214"/>
        <end position="232"/>
    </location>
</feature>
<feature type="transmembrane region" description="Helical" evidence="22">
    <location>
        <begin position="143"/>
        <end position="161"/>
    </location>
</feature>
<evidence type="ECO:0000256" key="22">
    <source>
        <dbReference type="SAM" id="Phobius"/>
    </source>
</evidence>
<keyword evidence="11 22" id="KW-0472">Membrane</keyword>
<evidence type="ECO:0000256" key="17">
    <source>
        <dbReference type="ARBA" id="ARBA00041185"/>
    </source>
</evidence>
<dbReference type="NCBIfam" id="TIGR02614">
    <property type="entry name" value="ftsW"/>
    <property type="match status" value="1"/>
</dbReference>
<evidence type="ECO:0000256" key="7">
    <source>
        <dbReference type="ARBA" id="ARBA00022692"/>
    </source>
</evidence>
<evidence type="ECO:0000256" key="11">
    <source>
        <dbReference type="ARBA" id="ARBA00023136"/>
    </source>
</evidence>
<keyword evidence="4 23" id="KW-0132">Cell division</keyword>
<protein>
    <recommendedName>
        <fullName evidence="17">Probable peptidoglycan glycosyltransferase FtsW</fullName>
        <ecNumber evidence="19">2.4.99.28</ecNumber>
    </recommendedName>
    <alternativeName>
        <fullName evidence="18">Cell division protein FtsW</fullName>
    </alternativeName>
    <alternativeName>
        <fullName evidence="15">Cell wall polymerase</fullName>
    </alternativeName>
    <alternativeName>
        <fullName evidence="14">Peptidoglycan polymerase</fullName>
    </alternativeName>
</protein>
<dbReference type="PANTHER" id="PTHR30474:SF2">
    <property type="entry name" value="PEPTIDOGLYCAN GLYCOSYLTRANSFERASE FTSW-RELATED"/>
    <property type="match status" value="1"/>
</dbReference>
<evidence type="ECO:0000256" key="2">
    <source>
        <dbReference type="ARBA" id="ARBA00004752"/>
    </source>
</evidence>
<dbReference type="PROSITE" id="PS00428">
    <property type="entry name" value="FTSW_RODA_SPOVE"/>
    <property type="match status" value="1"/>
</dbReference>
<evidence type="ECO:0000256" key="9">
    <source>
        <dbReference type="ARBA" id="ARBA00022984"/>
    </source>
</evidence>
<keyword evidence="3" id="KW-1003">Cell membrane</keyword>
<evidence type="ECO:0000256" key="15">
    <source>
        <dbReference type="ARBA" id="ARBA00033270"/>
    </source>
</evidence>
<name>A0A1T5JNQ7_9MICO</name>
<evidence type="ECO:0000256" key="12">
    <source>
        <dbReference type="ARBA" id="ARBA00023306"/>
    </source>
</evidence>
<feature type="transmembrane region" description="Helical" evidence="22">
    <location>
        <begin position="191"/>
        <end position="207"/>
    </location>
</feature>
<keyword evidence="24" id="KW-1185">Reference proteome</keyword>
<evidence type="ECO:0000313" key="23">
    <source>
        <dbReference type="EMBL" id="SKC52863.1"/>
    </source>
</evidence>
<feature type="transmembrane region" description="Helical" evidence="22">
    <location>
        <begin position="366"/>
        <end position="388"/>
    </location>
</feature>
<proteinExistence type="inferred from homology"/>
<dbReference type="RefSeq" id="WP_079727690.1">
    <property type="nucleotide sequence ID" value="NZ_FUZP01000001.1"/>
</dbReference>
<dbReference type="GO" id="GO:0005886">
    <property type="term" value="C:plasma membrane"/>
    <property type="evidence" value="ECO:0007669"/>
    <property type="project" value="UniProtKB-SubCell"/>
</dbReference>
<feature type="transmembrane region" description="Helical" evidence="22">
    <location>
        <begin position="36"/>
        <end position="57"/>
    </location>
</feature>
<feature type="transmembrane region" description="Helical" evidence="22">
    <location>
        <begin position="102"/>
        <end position="123"/>
    </location>
</feature>
<comment type="catalytic activity">
    <reaction evidence="20">
        <text>[GlcNAc-(1-&gt;4)-Mur2Ac(oyl-L-Ala-gamma-D-Glu-L-Lys-D-Ala-D-Ala)](n)-di-trans,octa-cis-undecaprenyl diphosphate + beta-D-GlcNAc-(1-&gt;4)-Mur2Ac(oyl-L-Ala-gamma-D-Glu-L-Lys-D-Ala-D-Ala)-di-trans,octa-cis-undecaprenyl diphosphate = [GlcNAc-(1-&gt;4)-Mur2Ac(oyl-L-Ala-gamma-D-Glu-L-Lys-D-Ala-D-Ala)](n+1)-di-trans,octa-cis-undecaprenyl diphosphate + di-trans,octa-cis-undecaprenyl diphosphate + H(+)</text>
        <dbReference type="Rhea" id="RHEA:23708"/>
        <dbReference type="Rhea" id="RHEA-COMP:9602"/>
        <dbReference type="Rhea" id="RHEA-COMP:9603"/>
        <dbReference type="ChEBI" id="CHEBI:15378"/>
        <dbReference type="ChEBI" id="CHEBI:58405"/>
        <dbReference type="ChEBI" id="CHEBI:60033"/>
        <dbReference type="ChEBI" id="CHEBI:78435"/>
        <dbReference type="EC" id="2.4.99.28"/>
    </reaction>
</comment>
<dbReference type="PANTHER" id="PTHR30474">
    <property type="entry name" value="CELL CYCLE PROTEIN"/>
    <property type="match status" value="1"/>
</dbReference>
<dbReference type="GO" id="GO:0008360">
    <property type="term" value="P:regulation of cell shape"/>
    <property type="evidence" value="ECO:0007669"/>
    <property type="project" value="UniProtKB-KW"/>
</dbReference>
<evidence type="ECO:0000256" key="19">
    <source>
        <dbReference type="ARBA" id="ARBA00044770"/>
    </source>
</evidence>
<evidence type="ECO:0000313" key="24">
    <source>
        <dbReference type="Proteomes" id="UP000190857"/>
    </source>
</evidence>
<feature type="transmembrane region" description="Helical" evidence="22">
    <location>
        <begin position="77"/>
        <end position="95"/>
    </location>
</feature>
<feature type="transmembrane region" description="Helical" evidence="22">
    <location>
        <begin position="330"/>
        <end position="354"/>
    </location>
</feature>
<sequence>MSAPPTDRPTTAEHSSGTKATRISLGRIFTPESSNYYLLLGTTVFLVLIGLVMVLSASSVDSFLDDSGFFGGFWKQATYAVIGIPLMLVISRIPAIFWKRWAWVVLGGALLLQALVFTPLGFAVGGNLNWIAIGPISGQPSELLKLALAIWLGAVLGRKIALLGDWKHALIPAVPVAIIALGLVLLGHDLGTVMIMGMVVIGALYFANLKLRYLSLPFILGIVVFLGFAITSPNRMARITSFLDEDCVDYENLCWQPLHGTWALANGGVFGLGLGNSREKYSWLPAASNDYIFAIIGEELGLIGAVVVLLLFVLLAVAFVRIIRSSTDPFARITTGAIMVWVIGQAFVNIAVVLRLLPTLGVPLPLISAGGTALLTSLVSIGIVLSFARTSGREKATGLRAPAFGTPTRGIR</sequence>
<keyword evidence="10 22" id="KW-1133">Transmembrane helix</keyword>
<reference evidence="23 24" key="1">
    <citation type="submission" date="2017-02" db="EMBL/GenBank/DDBJ databases">
        <authorList>
            <person name="Peterson S.W."/>
        </authorList>
    </citation>
    <scope>NUCLEOTIDE SEQUENCE [LARGE SCALE GENOMIC DNA]</scope>
    <source>
        <strain evidence="23 24">VKM Ac-2059</strain>
    </source>
</reference>
<evidence type="ECO:0000256" key="8">
    <source>
        <dbReference type="ARBA" id="ARBA00022960"/>
    </source>
</evidence>
<evidence type="ECO:0000256" key="3">
    <source>
        <dbReference type="ARBA" id="ARBA00022475"/>
    </source>
</evidence>
<evidence type="ECO:0000256" key="21">
    <source>
        <dbReference type="ARBA" id="ARBA00049966"/>
    </source>
</evidence>
<comment type="pathway">
    <text evidence="2">Cell wall biogenesis; peptidoglycan biosynthesis.</text>
</comment>
<dbReference type="GO" id="GO:0032153">
    <property type="term" value="C:cell division site"/>
    <property type="evidence" value="ECO:0007669"/>
    <property type="project" value="TreeGrafter"/>
</dbReference>
<evidence type="ECO:0000256" key="6">
    <source>
        <dbReference type="ARBA" id="ARBA00022679"/>
    </source>
</evidence>
<accession>A0A1T5JNQ7</accession>
<dbReference type="GO" id="GO:0015648">
    <property type="term" value="F:lipid-linked peptidoglycan transporter activity"/>
    <property type="evidence" value="ECO:0007669"/>
    <property type="project" value="TreeGrafter"/>
</dbReference>
<feature type="transmembrane region" description="Helical" evidence="22">
    <location>
        <begin position="300"/>
        <end position="323"/>
    </location>
</feature>
<dbReference type="GO" id="GO:0008955">
    <property type="term" value="F:peptidoglycan glycosyltransferase activity"/>
    <property type="evidence" value="ECO:0007669"/>
    <property type="project" value="UniProtKB-EC"/>
</dbReference>
<evidence type="ECO:0000256" key="4">
    <source>
        <dbReference type="ARBA" id="ARBA00022618"/>
    </source>
</evidence>
<feature type="transmembrane region" description="Helical" evidence="22">
    <location>
        <begin position="168"/>
        <end position="185"/>
    </location>
</feature>
<dbReference type="InterPro" id="IPR013437">
    <property type="entry name" value="FtsW"/>
</dbReference>
<keyword evidence="8" id="KW-0133">Cell shape</keyword>
<gene>
    <name evidence="23" type="ORF">SAMN06309945_1713</name>
</gene>
<dbReference type="Proteomes" id="UP000190857">
    <property type="component" value="Unassembled WGS sequence"/>
</dbReference>
<keyword evidence="12" id="KW-0131">Cell cycle</keyword>
<dbReference type="EMBL" id="FUZP01000001">
    <property type="protein sequence ID" value="SKC52863.1"/>
    <property type="molecule type" value="Genomic_DNA"/>
</dbReference>
<dbReference type="AlphaFoldDB" id="A0A1T5JNQ7"/>
<dbReference type="GO" id="GO:0051301">
    <property type="term" value="P:cell division"/>
    <property type="evidence" value="ECO:0007669"/>
    <property type="project" value="UniProtKB-KW"/>
</dbReference>
<keyword evidence="6" id="KW-0808">Transferase</keyword>
<dbReference type="InterPro" id="IPR001182">
    <property type="entry name" value="FtsW/RodA"/>
</dbReference>
<evidence type="ECO:0000256" key="10">
    <source>
        <dbReference type="ARBA" id="ARBA00022989"/>
    </source>
</evidence>
<dbReference type="Pfam" id="PF01098">
    <property type="entry name" value="FTSW_RODA_SPOVE"/>
    <property type="match status" value="1"/>
</dbReference>
<evidence type="ECO:0000256" key="1">
    <source>
        <dbReference type="ARBA" id="ARBA00004651"/>
    </source>
</evidence>
<evidence type="ECO:0000256" key="5">
    <source>
        <dbReference type="ARBA" id="ARBA00022676"/>
    </source>
</evidence>